<reference evidence="2 3" key="1">
    <citation type="journal article" date="2021" name="Comput. Struct. Biotechnol. J.">
        <title>De novo genome assembly of the potent medicinal plant Rehmannia glutinosa using nanopore technology.</title>
        <authorList>
            <person name="Ma L."/>
            <person name="Dong C."/>
            <person name="Song C."/>
            <person name="Wang X."/>
            <person name="Zheng X."/>
            <person name="Niu Y."/>
            <person name="Chen S."/>
            <person name="Feng W."/>
        </authorList>
    </citation>
    <scope>NUCLEOTIDE SEQUENCE [LARGE SCALE GENOMIC DNA]</scope>
    <source>
        <strain evidence="2">DH-2019</strain>
    </source>
</reference>
<comment type="caution">
    <text evidence="2">The sequence shown here is derived from an EMBL/GenBank/DDBJ whole genome shotgun (WGS) entry which is preliminary data.</text>
</comment>
<sequence>MEETDNTSEIQTNMSAVSNNNIIQPLHQLVSVKLDESNFLIWKQQILTAIKGYGLEGFIDGTNPAPERLIEDAINLVFLAWQRQDQLLASWILSSLSDGTLILTVGLSSSKEIWDALEQNFASQTNAKIMQIKMQLTTLKKNGLTMREYLNKMKSCCDLLAIVGDNISERDQVLHIISGLGPEYNSVMVNVTSRVQPYTVSEVQALLLSFESRLETENNLHINSEGSNPSLYAITQNQLNQRRGNVQNFRGGRSSQYNFQRGGRRSGYRGRGGTTKCFHKKAIPNHVSDTRLNQHSERFSHTQKKKKPTLSNLTKNPKVRNHYLLIGKEKTGKKEEKVVGEKRKKKERGKKEEKEGKGPTIAGLVWDLAENCIPFGHLTKRKERGMIWSSLELHRLYVQKGPIANALRRKGVEVDDVCFAYAKSPNQEAQIGGNDYRLGNYYRLLRVSFSRRVGPTARGNAAKIFTPGPITSGFNICGVTVFGPLEQNAATTGDDFTFTTIPPKLNTAVGFSAVFRILQKIN</sequence>
<gene>
    <name evidence="2" type="ORF">DH2020_026842</name>
</gene>
<proteinExistence type="predicted"/>
<accession>A0ABR0VWR9</accession>
<keyword evidence="3" id="KW-1185">Reference proteome</keyword>
<feature type="compositionally biased region" description="Basic and acidic residues" evidence="1">
    <location>
        <begin position="330"/>
        <end position="341"/>
    </location>
</feature>
<feature type="region of interest" description="Disordered" evidence="1">
    <location>
        <begin position="294"/>
        <end position="314"/>
    </location>
</feature>
<protein>
    <submittedName>
        <fullName evidence="2">Uncharacterized protein</fullName>
    </submittedName>
</protein>
<evidence type="ECO:0000313" key="3">
    <source>
        <dbReference type="Proteomes" id="UP001318860"/>
    </source>
</evidence>
<dbReference type="Pfam" id="PF14223">
    <property type="entry name" value="Retrotran_gag_2"/>
    <property type="match status" value="1"/>
</dbReference>
<dbReference type="EMBL" id="JABTTQ020000421">
    <property type="protein sequence ID" value="KAK6139417.1"/>
    <property type="molecule type" value="Genomic_DNA"/>
</dbReference>
<feature type="region of interest" description="Disordered" evidence="1">
    <location>
        <begin position="330"/>
        <end position="357"/>
    </location>
</feature>
<dbReference type="Proteomes" id="UP001318860">
    <property type="component" value="Unassembled WGS sequence"/>
</dbReference>
<evidence type="ECO:0000313" key="2">
    <source>
        <dbReference type="EMBL" id="KAK6139417.1"/>
    </source>
</evidence>
<name>A0ABR0VWR9_REHGL</name>
<evidence type="ECO:0000256" key="1">
    <source>
        <dbReference type="SAM" id="MobiDB-lite"/>
    </source>
</evidence>
<dbReference type="PANTHER" id="PTHR47481:SF22">
    <property type="entry name" value="RETROTRANSPOSON GAG DOMAIN-CONTAINING PROTEIN"/>
    <property type="match status" value="1"/>
</dbReference>
<feature type="compositionally biased region" description="Polar residues" evidence="1">
    <location>
        <begin position="249"/>
        <end position="259"/>
    </location>
</feature>
<feature type="region of interest" description="Disordered" evidence="1">
    <location>
        <begin position="249"/>
        <end position="277"/>
    </location>
</feature>
<organism evidence="2 3">
    <name type="scientific">Rehmannia glutinosa</name>
    <name type="common">Chinese foxglove</name>
    <dbReference type="NCBI Taxonomy" id="99300"/>
    <lineage>
        <taxon>Eukaryota</taxon>
        <taxon>Viridiplantae</taxon>
        <taxon>Streptophyta</taxon>
        <taxon>Embryophyta</taxon>
        <taxon>Tracheophyta</taxon>
        <taxon>Spermatophyta</taxon>
        <taxon>Magnoliopsida</taxon>
        <taxon>eudicotyledons</taxon>
        <taxon>Gunneridae</taxon>
        <taxon>Pentapetalae</taxon>
        <taxon>asterids</taxon>
        <taxon>lamiids</taxon>
        <taxon>Lamiales</taxon>
        <taxon>Orobanchaceae</taxon>
        <taxon>Rehmannieae</taxon>
        <taxon>Rehmannia</taxon>
    </lineage>
</organism>
<dbReference type="PANTHER" id="PTHR47481">
    <property type="match status" value="1"/>
</dbReference>